<dbReference type="WBParaSite" id="maker-E.canG7_contigs_7021-snap-gene-0.0-mRNA-1">
    <property type="protein sequence ID" value="maker-E.canG7_contigs_7021-snap-gene-0.0-mRNA-1"/>
    <property type="gene ID" value="EcG7_10768"/>
</dbReference>
<proteinExistence type="predicted"/>
<protein>
    <submittedName>
        <fullName evidence="2">Uncharacterized protein</fullName>
    </submittedName>
</protein>
<dbReference type="Proteomes" id="UP000887562">
    <property type="component" value="Unplaced"/>
</dbReference>
<name>A0A915EZZ8_9CEST</name>
<keyword evidence="1" id="KW-1185">Reference proteome</keyword>
<dbReference type="AlphaFoldDB" id="A0A915EZZ8"/>
<sequence length="68" mass="8391">KDGFLTTPTQIKRYNAITFNQKEFYWIRSCHLKGLSKLLQFNRKQRSFLLAFYVQNSYYWKKEMSEKK</sequence>
<evidence type="ECO:0000313" key="1">
    <source>
        <dbReference type="Proteomes" id="UP000887562"/>
    </source>
</evidence>
<organism evidence="1 2">
    <name type="scientific">Echinococcus canadensis</name>
    <dbReference type="NCBI Taxonomy" id="519352"/>
    <lineage>
        <taxon>Eukaryota</taxon>
        <taxon>Metazoa</taxon>
        <taxon>Spiralia</taxon>
        <taxon>Lophotrochozoa</taxon>
        <taxon>Platyhelminthes</taxon>
        <taxon>Cestoda</taxon>
        <taxon>Eucestoda</taxon>
        <taxon>Cyclophyllidea</taxon>
        <taxon>Taeniidae</taxon>
        <taxon>Echinococcus</taxon>
        <taxon>Echinococcus canadensis group</taxon>
    </lineage>
</organism>
<accession>A0A915EZZ8</accession>
<reference evidence="2" key="1">
    <citation type="submission" date="2022-11" db="UniProtKB">
        <authorList>
            <consortium name="WormBaseParasite"/>
        </authorList>
    </citation>
    <scope>IDENTIFICATION</scope>
</reference>
<evidence type="ECO:0000313" key="2">
    <source>
        <dbReference type="WBParaSite" id="maker-E.canG7_contigs_7021-snap-gene-0.0-mRNA-1"/>
    </source>
</evidence>